<accession>A0A212JTI7</accession>
<name>A0A212JTI7_9DELT</name>
<gene>
    <name evidence="1" type="ORF">KL86DPRO_20028</name>
</gene>
<evidence type="ECO:0000313" key="1">
    <source>
        <dbReference type="EMBL" id="SBW02764.1"/>
    </source>
</evidence>
<proteinExistence type="predicted"/>
<protein>
    <submittedName>
        <fullName evidence="1">Uncharacterized protein</fullName>
    </submittedName>
</protein>
<dbReference type="AlphaFoldDB" id="A0A212JTI7"/>
<dbReference type="EMBL" id="FLUQ01000002">
    <property type="protein sequence ID" value="SBW02764.1"/>
    <property type="molecule type" value="Genomic_DNA"/>
</dbReference>
<organism evidence="1">
    <name type="scientific">uncultured delta proteobacterium</name>
    <dbReference type="NCBI Taxonomy" id="34034"/>
    <lineage>
        <taxon>Bacteria</taxon>
        <taxon>Deltaproteobacteria</taxon>
        <taxon>environmental samples</taxon>
    </lineage>
</organism>
<reference evidence="1" key="1">
    <citation type="submission" date="2016-04" db="EMBL/GenBank/DDBJ databases">
        <authorList>
            <person name="Evans L.H."/>
            <person name="Alamgir A."/>
            <person name="Owens N."/>
            <person name="Weber N.D."/>
            <person name="Virtaneva K."/>
            <person name="Barbian K."/>
            <person name="Babar A."/>
            <person name="Rosenke K."/>
        </authorList>
    </citation>
    <scope>NUCLEOTIDE SEQUENCE</scope>
    <source>
        <strain evidence="1">86</strain>
    </source>
</reference>
<sequence>MKKILLPVKQNVIPAKAGIQAAQDLCNHTLWQSQKLRCARPAALKCSDWRTGKFLISSRRIRKASPRRPAAA</sequence>